<gene>
    <name evidence="10" type="ORF">COW36_13690</name>
</gene>
<feature type="repeat" description="TPR" evidence="8">
    <location>
        <begin position="154"/>
        <end position="187"/>
    </location>
</feature>
<evidence type="ECO:0000256" key="5">
    <source>
        <dbReference type="ARBA" id="ARBA00022679"/>
    </source>
</evidence>
<sequence>MEGIFGMSELNQNPVSDQQTRFTQALHLQEQGALEQAETLYLALLFELPNHPMILLNLGNLWLEQGQMEKAENAYLQSLNQEPSQALAWLGWGRLLLETGRLPAAEKALRRALQENPVLAPAQDALGVVLQRQGQTEQALAAFQQALALNPERAQTWNNQGVLYLALFQLENAGFCFQQALQVAPDWPEAWLNLAQVLRAQGQTTEAGRALERAWALRPDPLVRVQKALLLPPLYPSREDIEAWRTRFQAELNALEEKPPRIHDPWREGVGLPFYLAYQGGQDRDFMSQLARIYLQACPELAFRATHCENYKGPPQARIKIGFASTHLREHTIARIFAGMLAAWDVQSFERTVICFEPVQDALGQSVQERADRVCVLPGDFQQARQCLAALELDILIWLDLGMDPRSWFLAMGRFAPLQAVTWGHPLTSGLPEIDLFISNQVLEPEGAEAHYSERLLRLAHLHPVYPLAVPVSVSRSEFGLSEGKHLYLCPQSLFKFHPDFDGMLQAILQRDSQAELFVPEPPVLAWKPLLLKRWQAVMPECLPQIRFFPRLPQPRFERLLACADVILDPLHFGGGNTSYEALAQACPIVTLPGEFLRGRFTQGFYQTMGIEGLVASDPDAYVDLALALAQDCGLNQAFRAQIKNQQGALFENLAGLRDLEQILQVELSKKYASFC</sequence>
<feature type="domain" description="O-GlcNAc transferase C-terminal" evidence="9">
    <location>
        <begin position="474"/>
        <end position="647"/>
    </location>
</feature>
<dbReference type="EC" id="2.4.1.255" evidence="3"/>
<dbReference type="InterPro" id="IPR013105">
    <property type="entry name" value="TPR_2"/>
</dbReference>
<keyword evidence="4" id="KW-0328">Glycosyltransferase</keyword>
<keyword evidence="5" id="KW-0808">Transferase</keyword>
<dbReference type="Pfam" id="PF07719">
    <property type="entry name" value="TPR_2"/>
    <property type="match status" value="1"/>
</dbReference>
<feature type="repeat" description="TPR" evidence="8">
    <location>
        <begin position="120"/>
        <end position="153"/>
    </location>
</feature>
<evidence type="ECO:0000313" key="10">
    <source>
        <dbReference type="EMBL" id="PIW16181.1"/>
    </source>
</evidence>
<dbReference type="PANTHER" id="PTHR44366">
    <property type="entry name" value="UDP-N-ACETYLGLUCOSAMINE--PEPTIDE N-ACETYLGLUCOSAMINYLTRANSFERASE 110 KDA SUBUNIT"/>
    <property type="match status" value="1"/>
</dbReference>
<dbReference type="PROSITE" id="PS50293">
    <property type="entry name" value="TPR_REGION"/>
    <property type="match status" value="1"/>
</dbReference>
<dbReference type="InterPro" id="IPR037919">
    <property type="entry name" value="OGT"/>
</dbReference>
<organism evidence="10 11">
    <name type="scientific">bacterium (Candidatus Blackallbacteria) CG17_big_fil_post_rev_8_21_14_2_50_48_46</name>
    <dbReference type="NCBI Taxonomy" id="2014261"/>
    <lineage>
        <taxon>Bacteria</taxon>
        <taxon>Candidatus Blackallbacteria</taxon>
    </lineage>
</organism>
<dbReference type="SUPFAM" id="SSF53756">
    <property type="entry name" value="UDP-Glycosyltransferase/glycogen phosphorylase"/>
    <property type="match status" value="1"/>
</dbReference>
<reference evidence="10 11" key="1">
    <citation type="submission" date="2017-09" db="EMBL/GenBank/DDBJ databases">
        <title>Depth-based differentiation of microbial function through sediment-hosted aquifers and enrichment of novel symbionts in the deep terrestrial subsurface.</title>
        <authorList>
            <person name="Probst A.J."/>
            <person name="Ladd B."/>
            <person name="Jarett J.K."/>
            <person name="Geller-Mcgrath D.E."/>
            <person name="Sieber C.M."/>
            <person name="Emerson J.B."/>
            <person name="Anantharaman K."/>
            <person name="Thomas B.C."/>
            <person name="Malmstrom R."/>
            <person name="Stieglmeier M."/>
            <person name="Klingl A."/>
            <person name="Woyke T."/>
            <person name="Ryan C.M."/>
            <person name="Banfield J.F."/>
        </authorList>
    </citation>
    <scope>NUCLEOTIDE SEQUENCE [LARGE SCALE GENOMIC DNA]</scope>
    <source>
        <strain evidence="10">CG17_big_fil_post_rev_8_21_14_2_50_48_46</strain>
    </source>
</reference>
<evidence type="ECO:0000256" key="4">
    <source>
        <dbReference type="ARBA" id="ARBA00022676"/>
    </source>
</evidence>
<accession>A0A2M7G2X3</accession>
<feature type="repeat" description="TPR" evidence="8">
    <location>
        <begin position="52"/>
        <end position="85"/>
    </location>
</feature>
<evidence type="ECO:0000256" key="8">
    <source>
        <dbReference type="PROSITE-ProRule" id="PRU00339"/>
    </source>
</evidence>
<name>A0A2M7G2X3_9BACT</name>
<dbReference type="InterPro" id="IPR019734">
    <property type="entry name" value="TPR_rpt"/>
</dbReference>
<feature type="repeat" description="TPR" evidence="8">
    <location>
        <begin position="86"/>
        <end position="119"/>
    </location>
</feature>
<proteinExistence type="inferred from homology"/>
<evidence type="ECO:0000256" key="3">
    <source>
        <dbReference type="ARBA" id="ARBA00011970"/>
    </source>
</evidence>
<feature type="repeat" description="TPR" evidence="8">
    <location>
        <begin position="188"/>
        <end position="221"/>
    </location>
</feature>
<protein>
    <recommendedName>
        <fullName evidence="3">protein O-GlcNAc transferase</fullName>
        <ecNumber evidence="3">2.4.1.255</ecNumber>
    </recommendedName>
</protein>
<dbReference type="PROSITE" id="PS50005">
    <property type="entry name" value="TPR"/>
    <property type="match status" value="5"/>
</dbReference>
<dbReference type="AlphaFoldDB" id="A0A2M7G2X3"/>
<dbReference type="Gene3D" id="3.40.50.11380">
    <property type="match status" value="1"/>
</dbReference>
<comment type="caution">
    <text evidence="10">The sequence shown here is derived from an EMBL/GenBank/DDBJ whole genome shotgun (WGS) entry which is preliminary data.</text>
</comment>
<dbReference type="Pfam" id="PF13844">
    <property type="entry name" value="Glyco_transf_41"/>
    <property type="match status" value="1"/>
</dbReference>
<evidence type="ECO:0000259" key="9">
    <source>
        <dbReference type="Pfam" id="PF13844"/>
    </source>
</evidence>
<dbReference type="SUPFAM" id="SSF48452">
    <property type="entry name" value="TPR-like"/>
    <property type="match status" value="1"/>
</dbReference>
<evidence type="ECO:0000313" key="11">
    <source>
        <dbReference type="Proteomes" id="UP000231019"/>
    </source>
</evidence>
<dbReference type="SMART" id="SM00028">
    <property type="entry name" value="TPR"/>
    <property type="match status" value="5"/>
</dbReference>
<keyword evidence="7 8" id="KW-0802">TPR repeat</keyword>
<keyword evidence="6" id="KW-0677">Repeat</keyword>
<evidence type="ECO:0000256" key="7">
    <source>
        <dbReference type="ARBA" id="ARBA00022803"/>
    </source>
</evidence>
<dbReference type="Pfam" id="PF13432">
    <property type="entry name" value="TPR_16"/>
    <property type="match status" value="1"/>
</dbReference>
<dbReference type="Gene3D" id="1.25.40.10">
    <property type="entry name" value="Tetratricopeptide repeat domain"/>
    <property type="match status" value="2"/>
</dbReference>
<comment type="pathway">
    <text evidence="1">Protein modification; protein glycosylation.</text>
</comment>
<dbReference type="Gene3D" id="3.40.50.2000">
    <property type="entry name" value="Glycogen Phosphorylase B"/>
    <property type="match status" value="1"/>
</dbReference>
<dbReference type="Proteomes" id="UP000231019">
    <property type="component" value="Unassembled WGS sequence"/>
</dbReference>
<evidence type="ECO:0000256" key="2">
    <source>
        <dbReference type="ARBA" id="ARBA00005386"/>
    </source>
</evidence>
<evidence type="ECO:0000256" key="6">
    <source>
        <dbReference type="ARBA" id="ARBA00022737"/>
    </source>
</evidence>
<evidence type="ECO:0000256" key="1">
    <source>
        <dbReference type="ARBA" id="ARBA00004922"/>
    </source>
</evidence>
<dbReference type="PANTHER" id="PTHR44366:SF1">
    <property type="entry name" value="UDP-N-ACETYLGLUCOSAMINE--PEPTIDE N-ACETYLGLUCOSAMINYLTRANSFERASE 110 KDA SUBUNIT"/>
    <property type="match status" value="1"/>
</dbReference>
<dbReference type="Pfam" id="PF14559">
    <property type="entry name" value="TPR_19"/>
    <property type="match status" value="1"/>
</dbReference>
<dbReference type="InterPro" id="IPR011990">
    <property type="entry name" value="TPR-like_helical_dom_sf"/>
</dbReference>
<dbReference type="GO" id="GO:0097363">
    <property type="term" value="F:protein O-acetylglucosaminyltransferase activity"/>
    <property type="evidence" value="ECO:0007669"/>
    <property type="project" value="UniProtKB-EC"/>
</dbReference>
<comment type="similarity">
    <text evidence="2">Belongs to the glycosyltransferase 41 family. O-GlcNAc transferase subfamily.</text>
</comment>
<dbReference type="InterPro" id="IPR029489">
    <property type="entry name" value="OGT/SEC/SPY_C"/>
</dbReference>
<dbReference type="GO" id="GO:0006493">
    <property type="term" value="P:protein O-linked glycosylation"/>
    <property type="evidence" value="ECO:0007669"/>
    <property type="project" value="InterPro"/>
</dbReference>
<dbReference type="EMBL" id="PFFQ01000039">
    <property type="protein sequence ID" value="PIW16181.1"/>
    <property type="molecule type" value="Genomic_DNA"/>
</dbReference>